<dbReference type="PANTHER" id="PTHR12307:SF36">
    <property type="entry name" value="GLYCOGEN-BINDING SUBUNIT 76A"/>
    <property type="match status" value="1"/>
</dbReference>
<dbReference type="EMBL" id="MCOG01000024">
    <property type="protein sequence ID" value="ORY75889.1"/>
    <property type="molecule type" value="Genomic_DNA"/>
</dbReference>
<name>A0A1Y2EWC4_9FUNG</name>
<dbReference type="GO" id="GO:0005979">
    <property type="term" value="P:regulation of glycogen biosynthetic process"/>
    <property type="evidence" value="ECO:0007669"/>
    <property type="project" value="TreeGrafter"/>
</dbReference>
<dbReference type="STRING" id="1754190.A0A1Y2EWC4"/>
<accession>A0A1Y2EWC4</accession>
<gene>
    <name evidence="3" type="ORF">LY90DRAFT_665763</name>
</gene>
<feature type="compositionally biased region" description="Basic and acidic residues" evidence="1">
    <location>
        <begin position="525"/>
        <end position="549"/>
    </location>
</feature>
<organism evidence="3 4">
    <name type="scientific">Neocallimastix californiae</name>
    <dbReference type="NCBI Taxonomy" id="1754190"/>
    <lineage>
        <taxon>Eukaryota</taxon>
        <taxon>Fungi</taxon>
        <taxon>Fungi incertae sedis</taxon>
        <taxon>Chytridiomycota</taxon>
        <taxon>Chytridiomycota incertae sedis</taxon>
        <taxon>Neocallimastigomycetes</taxon>
        <taxon>Neocallimastigales</taxon>
        <taxon>Neocallimastigaceae</taxon>
        <taxon>Neocallimastix</taxon>
    </lineage>
</organism>
<dbReference type="Gene3D" id="2.60.40.2440">
    <property type="entry name" value="Carbohydrate binding type-21 domain"/>
    <property type="match status" value="1"/>
</dbReference>
<dbReference type="GO" id="GO:0000164">
    <property type="term" value="C:protein phosphatase type 1 complex"/>
    <property type="evidence" value="ECO:0007669"/>
    <property type="project" value="TreeGrafter"/>
</dbReference>
<dbReference type="GO" id="GO:2001069">
    <property type="term" value="F:glycogen binding"/>
    <property type="evidence" value="ECO:0007669"/>
    <property type="project" value="TreeGrafter"/>
</dbReference>
<feature type="compositionally biased region" description="Acidic residues" evidence="1">
    <location>
        <begin position="550"/>
        <end position="559"/>
    </location>
</feature>
<dbReference type="Proteomes" id="UP000193920">
    <property type="component" value="Unassembled WGS sequence"/>
</dbReference>
<proteinExistence type="predicted"/>
<evidence type="ECO:0000259" key="2">
    <source>
        <dbReference type="PROSITE" id="PS51159"/>
    </source>
</evidence>
<dbReference type="AlphaFoldDB" id="A0A1Y2EWC4"/>
<reference evidence="3 4" key="1">
    <citation type="submission" date="2016-08" db="EMBL/GenBank/DDBJ databases">
        <title>A Parts List for Fungal Cellulosomes Revealed by Comparative Genomics.</title>
        <authorList>
            <consortium name="DOE Joint Genome Institute"/>
            <person name="Haitjema C.H."/>
            <person name="Gilmore S.P."/>
            <person name="Henske J.K."/>
            <person name="Solomon K.V."/>
            <person name="De Groot R."/>
            <person name="Kuo A."/>
            <person name="Mondo S.J."/>
            <person name="Salamov A.A."/>
            <person name="Labutti K."/>
            <person name="Zhao Z."/>
            <person name="Chiniquy J."/>
            <person name="Barry K."/>
            <person name="Brewer H.M."/>
            <person name="Purvine S.O."/>
            <person name="Wright A.T."/>
            <person name="Boxma B."/>
            <person name="Van Alen T."/>
            <person name="Hackstein J.H."/>
            <person name="Baker S.E."/>
            <person name="Grigoriev I.V."/>
            <person name="O'Malley M.A."/>
        </authorList>
    </citation>
    <scope>NUCLEOTIDE SEQUENCE [LARGE SCALE GENOMIC DNA]</scope>
    <source>
        <strain evidence="3 4">G1</strain>
    </source>
</reference>
<sequence length="938" mass="106561">MSSILYSHSYPPPTNISISPTESTLYSDNTENQLLKKTNGNLNNNKNTSNHINNIRKKYKFYKNNFYKNFNRNDKTKTSIFNRIKSSNFSVPIITPVTVHCTHDKNFLKPHFSIHSSPISINKSNKLYLQNQLFDTNSSPLKSNKSILNDKINFYTNSENPSMENYIPSSELSPLKPQETENEMLSLFPLNKSGETIKTNNFDNINFQSMVNQTTEIEDPDHQNVNNLTNNNEISEVNQVNNMSELTKIEDIELISPLDHQKSNHNHHEHYIENPFLYETTNMPALNSKMKSSFCCYCGNNQNSKLNHQNHNTNNTNNILMKTSQYTPQSISIPNMTNVSTNYSSFDGIDNIEKTLEEVKELIEKSKALSLGEIVSPSNHCSELNDKIMNSPKTESKSELESLSKNENVKDQENDKVLTVIEKQKSTKEESSMGNENDNGNNTFVKTTTLLTETITTTTTTTIKQLTKIEIEDSSIINEKQEVKEQTFTDKETKVEVINTNTNNNDNNNNDGNNNTNSNGNNESEYDKSPKSEESTEKKEEVVKVYDEDKKEEDEEDESLYSSPDRANDSGFVSDDSTSCYSSRSSSPSGRRRRKSSLKSPNFPGHRKSVQFSNDLEMVCLFECLDKPEDIGESPQFVVPDSKDLTAETPEKEPEEIIYKNGICLINIPVFTPFDMMSNVMGLESIELVDGSILKGIIQVKNLAYHKLVFIRYTLDNWNTSKETPAVYTSAVTNGTAFYSDVGLDLFTFTIDMTSQFNAFNHSLVPHFADHPIIMSFAIRYEVNHCTYWDNNNTNNFQLEFVQLPISEPSVTRKKCFRSPGHKVLMEMASQKDQKQNDQLTHNTNEYKFSSAAVCTIPAAKFAAMKKKRRQLVTHPPVVVPVYPPPPSSDYLSSNNTMFNSSSYLIHQQQSAAYSSIYNTESRCGGRYGPSPYTLYNK</sequence>
<dbReference type="InterPro" id="IPR050782">
    <property type="entry name" value="PP1_regulatory_subunit_3"/>
</dbReference>
<keyword evidence="4" id="KW-1185">Reference proteome</keyword>
<feature type="region of interest" description="Disordered" evidence="1">
    <location>
        <begin position="423"/>
        <end position="443"/>
    </location>
</feature>
<dbReference type="PROSITE" id="PS51159">
    <property type="entry name" value="CBM21"/>
    <property type="match status" value="1"/>
</dbReference>
<dbReference type="OrthoDB" id="2163131at2759"/>
<protein>
    <recommendedName>
        <fullName evidence="2">CBM21 domain-containing protein</fullName>
    </recommendedName>
</protein>
<dbReference type="InterPro" id="IPR038175">
    <property type="entry name" value="CBM21_dom_sf"/>
</dbReference>
<dbReference type="GO" id="GO:0008157">
    <property type="term" value="F:protein phosphatase 1 binding"/>
    <property type="evidence" value="ECO:0007669"/>
    <property type="project" value="TreeGrafter"/>
</dbReference>
<comment type="caution">
    <text evidence="3">The sequence shown here is derived from an EMBL/GenBank/DDBJ whole genome shotgun (WGS) entry which is preliminary data.</text>
</comment>
<evidence type="ECO:0000256" key="1">
    <source>
        <dbReference type="SAM" id="MobiDB-lite"/>
    </source>
</evidence>
<evidence type="ECO:0000313" key="4">
    <source>
        <dbReference type="Proteomes" id="UP000193920"/>
    </source>
</evidence>
<dbReference type="Pfam" id="PF03370">
    <property type="entry name" value="CBM_21"/>
    <property type="match status" value="1"/>
</dbReference>
<dbReference type="PANTHER" id="PTHR12307">
    <property type="entry name" value="PROTEIN PHOSPHATASE 1 REGULATORY SUBUNIT"/>
    <property type="match status" value="1"/>
</dbReference>
<feature type="compositionally biased region" description="Low complexity" evidence="1">
    <location>
        <begin position="500"/>
        <end position="523"/>
    </location>
</feature>
<feature type="compositionally biased region" description="Low complexity" evidence="1">
    <location>
        <begin position="574"/>
        <end position="589"/>
    </location>
</feature>
<feature type="compositionally biased region" description="Polar residues" evidence="1">
    <location>
        <begin position="432"/>
        <end position="443"/>
    </location>
</feature>
<feature type="region of interest" description="Disordered" evidence="1">
    <location>
        <begin position="500"/>
        <end position="609"/>
    </location>
</feature>
<dbReference type="InterPro" id="IPR005036">
    <property type="entry name" value="CBM21_dom"/>
</dbReference>
<evidence type="ECO:0000313" key="3">
    <source>
        <dbReference type="EMBL" id="ORY75889.1"/>
    </source>
</evidence>
<feature type="domain" description="CBM21" evidence="2">
    <location>
        <begin position="673"/>
        <end position="800"/>
    </location>
</feature>